<gene>
    <name evidence="1" type="ordered locus">Ta0033</name>
</gene>
<dbReference type="PaxDb" id="273075-Ta0033"/>
<reference evidence="1 2" key="1">
    <citation type="journal article" date="2000" name="Nature">
        <title>The genome sequence of the thermoacidophilic scavenger Thermoplasma acidophilum.</title>
        <authorList>
            <person name="Ruepp A."/>
            <person name="Graml W."/>
            <person name="Santos-Martinez M.L."/>
            <person name="Koretke K.K."/>
            <person name="Volker C."/>
            <person name="Mewes H.W."/>
            <person name="Frishman D."/>
            <person name="Stocker S."/>
            <person name="Lupas A.N."/>
            <person name="Baumeister W."/>
        </authorList>
    </citation>
    <scope>NUCLEOTIDE SEQUENCE [LARGE SCALE GENOMIC DNA]</scope>
    <source>
        <strain evidence="2">ATCC 25905 / DSM 1728 / JCM 9062 / NBRC 15155 / AMRC-C165</strain>
    </source>
</reference>
<dbReference type="RefSeq" id="WP_010900461.1">
    <property type="nucleotide sequence ID" value="NC_002578.1"/>
</dbReference>
<evidence type="ECO:0000313" key="2">
    <source>
        <dbReference type="Proteomes" id="UP000001024"/>
    </source>
</evidence>
<dbReference type="eggNOG" id="arCOG02317">
    <property type="taxonomic scope" value="Archaea"/>
</dbReference>
<dbReference type="AlphaFoldDB" id="Q9HM36"/>
<protein>
    <submittedName>
        <fullName evidence="1">Uncharacterized protein</fullName>
    </submittedName>
</protein>
<dbReference type="HOGENOM" id="CLU_119372_0_0_2"/>
<dbReference type="InParanoid" id="Q9HM36"/>
<organism evidence="1 2">
    <name type="scientific">Thermoplasma acidophilum (strain ATCC 25905 / DSM 1728 / JCM 9062 / NBRC 15155 / AMRC-C165)</name>
    <dbReference type="NCBI Taxonomy" id="273075"/>
    <lineage>
        <taxon>Archaea</taxon>
        <taxon>Methanobacteriati</taxon>
        <taxon>Thermoplasmatota</taxon>
        <taxon>Thermoplasmata</taxon>
        <taxon>Thermoplasmatales</taxon>
        <taxon>Thermoplasmataceae</taxon>
        <taxon>Thermoplasma</taxon>
    </lineage>
</organism>
<evidence type="ECO:0000313" key="1">
    <source>
        <dbReference type="EMBL" id="CAC11182.1"/>
    </source>
</evidence>
<dbReference type="STRING" id="273075.gene:9571249"/>
<dbReference type="Proteomes" id="UP000001024">
    <property type="component" value="Chromosome"/>
</dbReference>
<dbReference type="EMBL" id="AL445063">
    <property type="protein sequence ID" value="CAC11182.1"/>
    <property type="molecule type" value="Genomic_DNA"/>
</dbReference>
<name>Q9HM36_THEAC</name>
<dbReference type="EnsemblBacteria" id="CAC11182">
    <property type="protein sequence ID" value="CAC11182"/>
    <property type="gene ID" value="CAC11182"/>
</dbReference>
<dbReference type="KEGG" id="tac:Ta0033"/>
<accession>Q9HM36</accession>
<dbReference type="OrthoDB" id="30884at2157"/>
<dbReference type="PIRSF" id="PIRSF004897">
    <property type="entry name" value="UCP004897_ACT"/>
    <property type="match status" value="1"/>
</dbReference>
<proteinExistence type="predicted"/>
<sequence length="199" mass="22909">MLLILDEYFKEHPIKLRIVDGLYTSGISIRNGRFFTNDVEISVSEIASAFNVNRKTVYETIKLVESNDSLRRVMSSIKPMADIADVALLTGNQIITAYTTLGHFPYVFKEIFNTISKYGCYIREVFSRNMSQEESFIRIIFYRPIPDRIIGQIRKIDGVKSLEVRVNMDTDQILCNNCDIKICPTKYISDVEKEELGDL</sequence>
<dbReference type="InterPro" id="IPR014424">
    <property type="entry name" value="UCP004897_ACT"/>
</dbReference>
<keyword evidence="2" id="KW-1185">Reference proteome</keyword>